<dbReference type="PANTHER" id="PTHR45685:SF2">
    <property type="entry name" value="CHROMATIN-REMODELING ATPASE INO80"/>
    <property type="match status" value="1"/>
</dbReference>
<dbReference type="GO" id="GO:0006281">
    <property type="term" value="P:DNA repair"/>
    <property type="evidence" value="ECO:0007669"/>
    <property type="project" value="UniProtKB-UniRule"/>
</dbReference>
<dbReference type="GO" id="GO:0005524">
    <property type="term" value="F:ATP binding"/>
    <property type="evidence" value="ECO:0007669"/>
    <property type="project" value="UniProtKB-UniRule"/>
</dbReference>
<keyword evidence="8" id="KW-0805">Transcription regulation</keyword>
<keyword evidence="4" id="KW-0547">Nucleotide-binding</keyword>
<dbReference type="PROSITE" id="PS51194">
    <property type="entry name" value="HELICASE_CTER"/>
    <property type="match status" value="1"/>
</dbReference>
<evidence type="ECO:0000256" key="12">
    <source>
        <dbReference type="ARBA" id="ARBA00023242"/>
    </source>
</evidence>
<feature type="compositionally biased region" description="Low complexity" evidence="15">
    <location>
        <begin position="1351"/>
        <end position="1365"/>
    </location>
</feature>
<dbReference type="GO" id="GO:0031011">
    <property type="term" value="C:Ino80 complex"/>
    <property type="evidence" value="ECO:0007669"/>
    <property type="project" value="UniProtKB-UniRule"/>
</dbReference>
<evidence type="ECO:0000259" key="18">
    <source>
        <dbReference type="PROSITE" id="PS51413"/>
    </source>
</evidence>
<dbReference type="InterPro" id="IPR020838">
    <property type="entry name" value="DBINO"/>
</dbReference>
<dbReference type="PROSITE" id="PS51192">
    <property type="entry name" value="HELICASE_ATP_BIND_1"/>
    <property type="match status" value="1"/>
</dbReference>
<comment type="domain">
    <text evidence="14">The DBINO region is involved in binding to DNA.</text>
</comment>
<dbReference type="Pfam" id="PF13892">
    <property type="entry name" value="DBINO"/>
    <property type="match status" value="1"/>
</dbReference>
<evidence type="ECO:0000256" key="7">
    <source>
        <dbReference type="ARBA" id="ARBA00022840"/>
    </source>
</evidence>
<proteinExistence type="inferred from homology"/>
<feature type="compositionally biased region" description="Basic and acidic residues" evidence="15">
    <location>
        <begin position="190"/>
        <end position="199"/>
    </location>
</feature>
<dbReference type="FunFam" id="3.40.50.10810:FF:000022">
    <property type="entry name" value="Blast:Putative DNA helicase Ino80"/>
    <property type="match status" value="1"/>
</dbReference>
<evidence type="ECO:0000259" key="17">
    <source>
        <dbReference type="PROSITE" id="PS51194"/>
    </source>
</evidence>
<keyword evidence="7 14" id="KW-0067">ATP-binding</keyword>
<dbReference type="EC" id="3.6.4.-" evidence="14"/>
<dbReference type="GO" id="GO:0006338">
    <property type="term" value="P:chromatin remodeling"/>
    <property type="evidence" value="ECO:0007669"/>
    <property type="project" value="UniProtKB-UniRule"/>
</dbReference>
<comment type="catalytic activity">
    <reaction evidence="13 14">
        <text>ATP + H2O = ADP + phosphate + H(+)</text>
        <dbReference type="Rhea" id="RHEA:13065"/>
        <dbReference type="ChEBI" id="CHEBI:15377"/>
        <dbReference type="ChEBI" id="CHEBI:15378"/>
        <dbReference type="ChEBI" id="CHEBI:30616"/>
        <dbReference type="ChEBI" id="CHEBI:43474"/>
        <dbReference type="ChEBI" id="CHEBI:456216"/>
    </reaction>
</comment>
<dbReference type="InterPro" id="IPR001650">
    <property type="entry name" value="Helicase_C-like"/>
</dbReference>
<feature type="compositionally biased region" description="Basic and acidic residues" evidence="15">
    <location>
        <begin position="1248"/>
        <end position="1271"/>
    </location>
</feature>
<evidence type="ECO:0000256" key="13">
    <source>
        <dbReference type="ARBA" id="ARBA00049360"/>
    </source>
</evidence>
<feature type="compositionally biased region" description="Basic residues" evidence="15">
    <location>
        <begin position="1326"/>
        <end position="1345"/>
    </location>
</feature>
<sequence>MYKSKAAAPLYYQRLDQSLSLNPLLNHIEKLYSVPIQSSSDESDDGNNGSKSISALLGFDKKPKRGKFNHKTDKRANKLRVYNFSRVAPDREWLKNLLVDDDSTESSTDESVTEEEIRREMKLHLLRKKYRKRFFARNENRQYKYYSTGLLSAVDLYENPYSCNIKEEAEDENKLQAKKRKYIKTGKYKKTLDQSKESTENNEDANASPETKLEVRPPPKIGPTPAQIRNKLKKKALQVQVMTARRRKLWALMVKKEICKVQRHRTNRCKEIQINLKRIAQHCMKYSRQKAMQSEKCIKEIPSRARRLTREMQAYWKRYDRVERETKRRLEKEAEEQRKMDVEFMEVKRQQRKLNFLITQTELYAHFMSKKLGQSTYEDQIKILNQLDEDKGPRISVIDDYDSEALKKQVQENVQVAFEAEELRSSQFNDSIRPDETNVSVDRPQPSMFRGDLKHYQLKGMNWLANLYDQGINGILADEMGLGKTVQSIAFLCHIAETYSVWGPFLIISPSSTLHNWQQEVARFVPDFKVVPYWGNPQERKILRQFWNSKDLHTRDASFHVVITSYQLVITDIKYFNRIKWQYLILDEAQAIKSSSSMRWKMLLGFSCRNRLLLSGTPIQNSMAELWALLHFIMPSMFDSHNEFNEWFSKDIESHAENKTSIDEKHLTRLHLILKPFMLRRIKKDVENELSDKIEIMKYCPLTSRQKMLYAALRKKIRIEDLLHSSGSYQSQSITSSLMNLVMQFRKVCNHPELFERRDTRSPFAMKSCDFTIPNVIFDDGLLHRLFPSKRHLLYNKLSIFSEEHIQRSLFPVKDTDSESHSFNCFSFSRFIDLSPKELNKIAQEDLIYRWLHIIVLRRREELLIHRDEWQDSTDLKLLVPPTCNYLKKHVFTAHTGLECVFSFGTEEHHCMPETMDHRLMRRRKLFEIPQIKNEPTDGEAPLTKDSPENTQTPEFIEFPHIYRDPVIFNCVPTYLPTFTYQFYPKVGVRSCKLYCCSRRAAWLMDDHENCTNEVGRDCVWFGSPKAAQFHRHKGMYFHHNEVGGLESLTPPYGWSNILIPDKQTLLSDSSKLSVLDGLLKRLKEEEHRVLIFSQMTKMIDILEEYMCYRKHRYMRLDGSSKISERRDMVADFQTRSEIFVFLLSTRAGGLGINLTAADTVIFYDSDWNPTVDQQAMDRTHRLGQTKQVTVYRLICKDTIEERMLQRAREKCEIQRMVISGGGSKSDLLKPKEVVSLLLDDEDIEEKYRQKQQERRQAAEEKQTESKELERKRKLKNKEGSSVADGEDAGCSTQAESERLSDSTETDSGPIETDAMFYSLTGESHRGKRGGTPKRGRTGAKRGRPFSKNLPPSSTSSSPNQSVSPLKDKDVLTRRARGRPRMTRGVRHIGGSPRFGGADRLKPTYTIPTSKPGISLNPYSDLQIVPSDIS</sequence>
<dbReference type="InterPro" id="IPR000330">
    <property type="entry name" value="SNF2_N"/>
</dbReference>
<name>A0AAN9TVU3_9HEMI</name>
<comment type="subunit">
    <text evidence="14">Component of the INO80 chromatin-remodeling complex.</text>
</comment>
<evidence type="ECO:0000256" key="11">
    <source>
        <dbReference type="ARBA" id="ARBA00023204"/>
    </source>
</evidence>
<dbReference type="PANTHER" id="PTHR45685">
    <property type="entry name" value="HELICASE SRCAP-RELATED"/>
    <property type="match status" value="1"/>
</dbReference>
<evidence type="ECO:0000256" key="5">
    <source>
        <dbReference type="ARBA" id="ARBA00022763"/>
    </source>
</evidence>
<dbReference type="InterPro" id="IPR049730">
    <property type="entry name" value="SNF2/RAD54-like_C"/>
</dbReference>
<comment type="similarity">
    <text evidence="2 14">Belongs to the SNF2/RAD54 helicase family.</text>
</comment>
<reference evidence="19 20" key="1">
    <citation type="submission" date="2024-03" db="EMBL/GenBank/DDBJ databases">
        <title>Adaptation during the transition from Ophiocordyceps entomopathogen to insect associate is accompanied by gene loss and intensified selection.</title>
        <authorList>
            <person name="Ward C.M."/>
            <person name="Onetto C.A."/>
            <person name="Borneman A.R."/>
        </authorList>
    </citation>
    <scope>NUCLEOTIDE SEQUENCE [LARGE SCALE GENOMIC DNA]</scope>
    <source>
        <strain evidence="19">AWRI1</strain>
        <tissue evidence="19">Single Adult Female</tissue>
    </source>
</reference>
<dbReference type="GO" id="GO:0003677">
    <property type="term" value="F:DNA binding"/>
    <property type="evidence" value="ECO:0007669"/>
    <property type="project" value="UniProtKB-UniRule"/>
</dbReference>
<keyword evidence="12" id="KW-0539">Nucleus</keyword>
<evidence type="ECO:0000256" key="9">
    <source>
        <dbReference type="ARBA" id="ARBA00023125"/>
    </source>
</evidence>
<evidence type="ECO:0000256" key="3">
    <source>
        <dbReference type="ARBA" id="ARBA00019805"/>
    </source>
</evidence>
<dbReference type="InterPro" id="IPR038718">
    <property type="entry name" value="SNF2-like_sf"/>
</dbReference>
<dbReference type="Gene3D" id="3.40.50.300">
    <property type="entry name" value="P-loop containing nucleotide triphosphate hydrolases"/>
    <property type="match status" value="1"/>
</dbReference>
<evidence type="ECO:0000256" key="15">
    <source>
        <dbReference type="SAM" id="MobiDB-lite"/>
    </source>
</evidence>
<feature type="domain" description="DBINO" evidence="18">
    <location>
        <begin position="249"/>
        <end position="374"/>
    </location>
</feature>
<evidence type="ECO:0000256" key="6">
    <source>
        <dbReference type="ARBA" id="ARBA00022801"/>
    </source>
</evidence>
<dbReference type="InterPro" id="IPR014001">
    <property type="entry name" value="Helicase_ATP-bd"/>
</dbReference>
<dbReference type="GO" id="GO:0042393">
    <property type="term" value="F:histone binding"/>
    <property type="evidence" value="ECO:0007669"/>
    <property type="project" value="TreeGrafter"/>
</dbReference>
<organism evidence="19 20">
    <name type="scientific">Parthenolecanium corni</name>
    <dbReference type="NCBI Taxonomy" id="536013"/>
    <lineage>
        <taxon>Eukaryota</taxon>
        <taxon>Metazoa</taxon>
        <taxon>Ecdysozoa</taxon>
        <taxon>Arthropoda</taxon>
        <taxon>Hexapoda</taxon>
        <taxon>Insecta</taxon>
        <taxon>Pterygota</taxon>
        <taxon>Neoptera</taxon>
        <taxon>Paraneoptera</taxon>
        <taxon>Hemiptera</taxon>
        <taxon>Sternorrhyncha</taxon>
        <taxon>Coccoidea</taxon>
        <taxon>Coccidae</taxon>
        <taxon>Parthenolecanium</taxon>
    </lineage>
</organism>
<keyword evidence="9 14" id="KW-0238">DNA-binding</keyword>
<dbReference type="SUPFAM" id="SSF52540">
    <property type="entry name" value="P-loop containing nucleoside triphosphate hydrolases"/>
    <property type="match status" value="2"/>
</dbReference>
<dbReference type="SMART" id="SM00490">
    <property type="entry name" value="HELICc"/>
    <property type="match status" value="1"/>
</dbReference>
<evidence type="ECO:0000259" key="16">
    <source>
        <dbReference type="PROSITE" id="PS51192"/>
    </source>
</evidence>
<dbReference type="Pfam" id="PF00176">
    <property type="entry name" value="SNF2-rel_dom"/>
    <property type="match status" value="1"/>
</dbReference>
<dbReference type="InterPro" id="IPR050520">
    <property type="entry name" value="INO80/SWR1_helicase"/>
</dbReference>
<feature type="domain" description="Helicase ATP-binding" evidence="16">
    <location>
        <begin position="465"/>
        <end position="636"/>
    </location>
</feature>
<keyword evidence="6 14" id="KW-0378">Hydrolase</keyword>
<feature type="region of interest" description="Disordered" evidence="15">
    <location>
        <begin position="1248"/>
        <end position="1404"/>
    </location>
</feature>
<evidence type="ECO:0000256" key="2">
    <source>
        <dbReference type="ARBA" id="ARBA00007025"/>
    </source>
</evidence>
<evidence type="ECO:0000256" key="14">
    <source>
        <dbReference type="RuleBase" id="RU368001"/>
    </source>
</evidence>
<keyword evidence="10" id="KW-0804">Transcription</keyword>
<dbReference type="GO" id="GO:0016887">
    <property type="term" value="F:ATP hydrolysis activity"/>
    <property type="evidence" value="ECO:0007669"/>
    <property type="project" value="TreeGrafter"/>
</dbReference>
<feature type="domain" description="Helicase C-terminal" evidence="17">
    <location>
        <begin position="1075"/>
        <end position="1232"/>
    </location>
</feature>
<keyword evidence="20" id="KW-1185">Reference proteome</keyword>
<feature type="compositionally biased region" description="Basic residues" evidence="15">
    <location>
        <begin position="1374"/>
        <end position="1387"/>
    </location>
</feature>
<dbReference type="CDD" id="cd18793">
    <property type="entry name" value="SF2_C_SNF"/>
    <property type="match status" value="1"/>
</dbReference>
<evidence type="ECO:0000256" key="8">
    <source>
        <dbReference type="ARBA" id="ARBA00023015"/>
    </source>
</evidence>
<dbReference type="EMBL" id="JBBCAQ010000002">
    <property type="protein sequence ID" value="KAK7605291.1"/>
    <property type="molecule type" value="Genomic_DNA"/>
</dbReference>
<dbReference type="Proteomes" id="UP001367676">
    <property type="component" value="Unassembled WGS sequence"/>
</dbReference>
<evidence type="ECO:0000256" key="4">
    <source>
        <dbReference type="ARBA" id="ARBA00022741"/>
    </source>
</evidence>
<evidence type="ECO:0000313" key="20">
    <source>
        <dbReference type="Proteomes" id="UP001367676"/>
    </source>
</evidence>
<keyword evidence="11 14" id="KW-0234">DNA repair</keyword>
<evidence type="ECO:0000313" key="19">
    <source>
        <dbReference type="EMBL" id="KAK7605291.1"/>
    </source>
</evidence>
<evidence type="ECO:0000256" key="10">
    <source>
        <dbReference type="ARBA" id="ARBA00023163"/>
    </source>
</evidence>
<dbReference type="Pfam" id="PF00271">
    <property type="entry name" value="Helicase_C"/>
    <property type="match status" value="1"/>
</dbReference>
<comment type="subcellular location">
    <subcellularLocation>
        <location evidence="1 14">Nucleus</location>
    </subcellularLocation>
</comment>
<protein>
    <recommendedName>
        <fullName evidence="3 14">Chromatin-remodeling ATPase INO80</fullName>
        <ecNumber evidence="14">3.6.4.-</ecNumber>
    </recommendedName>
</protein>
<dbReference type="SMART" id="SM00487">
    <property type="entry name" value="DEXDc"/>
    <property type="match status" value="1"/>
</dbReference>
<comment type="caution">
    <text evidence="19">The sequence shown here is derived from an EMBL/GenBank/DDBJ whole genome shotgun (WGS) entry which is preliminary data.</text>
</comment>
<comment type="function">
    <text evidence="14">ATPase component of the INO80 complex which remodels chromatin by shifting nucleosomes and is involved in DNA repair.</text>
</comment>
<dbReference type="PROSITE" id="PS51413">
    <property type="entry name" value="DBINO"/>
    <property type="match status" value="1"/>
</dbReference>
<gene>
    <name evidence="19" type="ORF">V9T40_007149</name>
</gene>
<keyword evidence="5 14" id="KW-0227">DNA damage</keyword>
<dbReference type="Gene3D" id="3.40.50.10810">
    <property type="entry name" value="Tandem AAA-ATPase domain"/>
    <property type="match status" value="1"/>
</dbReference>
<feature type="region of interest" description="Disordered" evidence="15">
    <location>
        <begin position="190"/>
        <end position="227"/>
    </location>
</feature>
<dbReference type="InterPro" id="IPR027417">
    <property type="entry name" value="P-loop_NTPase"/>
</dbReference>
<evidence type="ECO:0000256" key="1">
    <source>
        <dbReference type="ARBA" id="ARBA00004123"/>
    </source>
</evidence>
<accession>A0AAN9TVU3</accession>